<sequence>MSYHLTPTRIVIFKKSTNNKWCGKKGTLLHCWWECKLVQSLWKIVWRFLSKLNIELPYDPTIPLLGIYLDKTFLEKDAYTCTHMFIAALFTIANTWKQPKCPSADDWIKKDRVYIHNGILLSHKKE</sequence>
<dbReference type="Ensembl" id="ENSSSCT00045054004.1">
    <property type="protein sequence ID" value="ENSSSCP00045037583.1"/>
    <property type="gene ID" value="ENSSSCG00045031659.1"/>
</dbReference>
<name>A0A8D1IS71_PIG</name>
<dbReference type="AlphaFoldDB" id="A0A8D1IS71"/>
<evidence type="ECO:0000313" key="1">
    <source>
        <dbReference type="Ensembl" id="ENSSSCP00045037583.1"/>
    </source>
</evidence>
<organism evidence="1 2">
    <name type="scientific">Sus scrofa</name>
    <name type="common">Pig</name>
    <dbReference type="NCBI Taxonomy" id="9823"/>
    <lineage>
        <taxon>Eukaryota</taxon>
        <taxon>Metazoa</taxon>
        <taxon>Chordata</taxon>
        <taxon>Craniata</taxon>
        <taxon>Vertebrata</taxon>
        <taxon>Euteleostomi</taxon>
        <taxon>Mammalia</taxon>
        <taxon>Eutheria</taxon>
        <taxon>Laurasiatheria</taxon>
        <taxon>Artiodactyla</taxon>
        <taxon>Suina</taxon>
        <taxon>Suidae</taxon>
        <taxon>Sus</taxon>
    </lineage>
</organism>
<reference evidence="1" key="1">
    <citation type="submission" date="2025-08" db="UniProtKB">
        <authorList>
            <consortium name="Ensembl"/>
        </authorList>
    </citation>
    <scope>IDENTIFICATION</scope>
</reference>
<evidence type="ECO:0000313" key="2">
    <source>
        <dbReference type="Proteomes" id="UP000694728"/>
    </source>
</evidence>
<accession>A0A8D1IS71</accession>
<protein>
    <submittedName>
        <fullName evidence="1">Uncharacterized protein</fullName>
    </submittedName>
</protein>
<proteinExistence type="predicted"/>
<dbReference type="Proteomes" id="UP000694728">
    <property type="component" value="Unplaced"/>
</dbReference>